<dbReference type="EMBL" id="CAJOBS010000584">
    <property type="protein sequence ID" value="CAF4606795.1"/>
    <property type="molecule type" value="Genomic_DNA"/>
</dbReference>
<dbReference type="PANTHER" id="PTHR36451:SF1">
    <property type="entry name" value="OMEGA-HYDROXY-BETA-DIHYDROMENAQUINONE-9 SULFOTRANSFERASE STF3"/>
    <property type="match status" value="1"/>
</dbReference>
<dbReference type="EMBL" id="CAJOBP010000980">
    <property type="protein sequence ID" value="CAF4241843.1"/>
    <property type="molecule type" value="Genomic_DNA"/>
</dbReference>
<dbReference type="Proteomes" id="UP000663838">
    <property type="component" value="Unassembled WGS sequence"/>
</dbReference>
<dbReference type="EMBL" id="CAJNYU010000694">
    <property type="protein sequence ID" value="CAF3383472.1"/>
    <property type="molecule type" value="Genomic_DNA"/>
</dbReference>
<dbReference type="Proteomes" id="UP000663869">
    <property type="component" value="Unassembled WGS sequence"/>
</dbReference>
<dbReference type="PANTHER" id="PTHR36451">
    <property type="entry name" value="PAPS-DEPENDENT SULFOTRANSFERASE STF3"/>
    <property type="match status" value="1"/>
</dbReference>
<comment type="caution">
    <text evidence="2">The sequence shown here is derived from an EMBL/GenBank/DDBJ whole genome shotgun (WGS) entry which is preliminary data.</text>
</comment>
<dbReference type="EMBL" id="CAJNYT010002182">
    <property type="protein sequence ID" value="CAF3451488.1"/>
    <property type="molecule type" value="Genomic_DNA"/>
</dbReference>
<evidence type="ECO:0000313" key="8">
    <source>
        <dbReference type="EMBL" id="CAF4241843.1"/>
    </source>
</evidence>
<dbReference type="Proteomes" id="UP000663825">
    <property type="component" value="Unassembled WGS sequence"/>
</dbReference>
<dbReference type="Proteomes" id="UP000663833">
    <property type="component" value="Unassembled WGS sequence"/>
</dbReference>
<dbReference type="Proteomes" id="UP000663862">
    <property type="component" value="Unassembled WGS sequence"/>
</dbReference>
<organism evidence="2 11">
    <name type="scientific">Rotaria socialis</name>
    <dbReference type="NCBI Taxonomy" id="392032"/>
    <lineage>
        <taxon>Eukaryota</taxon>
        <taxon>Metazoa</taxon>
        <taxon>Spiralia</taxon>
        <taxon>Gnathifera</taxon>
        <taxon>Rotifera</taxon>
        <taxon>Eurotatoria</taxon>
        <taxon>Bdelloidea</taxon>
        <taxon>Philodinida</taxon>
        <taxon>Philodinidae</taxon>
        <taxon>Rotaria</taxon>
    </lineage>
</organism>
<evidence type="ECO:0000313" key="9">
    <source>
        <dbReference type="EMBL" id="CAF4506736.1"/>
    </source>
</evidence>
<evidence type="ECO:0008006" key="13">
    <source>
        <dbReference type="Google" id="ProtNLM"/>
    </source>
</evidence>
<dbReference type="EMBL" id="CAJNYD010002894">
    <property type="protein sequence ID" value="CAF3449807.1"/>
    <property type="molecule type" value="Genomic_DNA"/>
</dbReference>
<proteinExistence type="predicted"/>
<dbReference type="Proteomes" id="UP000663873">
    <property type="component" value="Unassembled WGS sequence"/>
</dbReference>
<evidence type="ECO:0000313" key="6">
    <source>
        <dbReference type="EMBL" id="CAF4173367.1"/>
    </source>
</evidence>
<dbReference type="Proteomes" id="UP000663872">
    <property type="component" value="Unassembled WGS sequence"/>
</dbReference>
<dbReference type="OrthoDB" id="10019515at2759"/>
<name>A0A817YQX7_9BILA</name>
<dbReference type="Proteomes" id="UP000663848">
    <property type="component" value="Unassembled WGS sequence"/>
</dbReference>
<gene>
    <name evidence="2" type="ORF">FME351_LOCUS7470</name>
    <name evidence="4" type="ORF">GRG538_LOCUS14256</name>
    <name evidence="6" type="ORF">HFQ381_LOCUS5749</name>
    <name evidence="5" type="ORF">KIK155_LOCUS12742</name>
    <name evidence="3" type="ORF">LUA448_LOCUS21825</name>
    <name evidence="9" type="ORF">QYT958_LOCUS5139</name>
    <name evidence="1" type="ORF">TIS948_LOCUS12502</name>
    <name evidence="10" type="ORF">TOA249_LOCUS10994</name>
    <name evidence="7" type="ORF">TSG867_LOCUS742</name>
    <name evidence="8" type="ORF">UJA718_LOCUS8989</name>
</gene>
<evidence type="ECO:0000313" key="4">
    <source>
        <dbReference type="EMBL" id="CAF3451488.1"/>
    </source>
</evidence>
<dbReference type="EMBL" id="CAJOBQ010000015">
    <property type="protein sequence ID" value="CAF4211862.1"/>
    <property type="molecule type" value="Genomic_DNA"/>
</dbReference>
<evidence type="ECO:0000313" key="11">
    <source>
        <dbReference type="Proteomes" id="UP000663869"/>
    </source>
</evidence>
<dbReference type="Gene3D" id="3.40.50.300">
    <property type="entry name" value="P-loop containing nucleotide triphosphate hydrolases"/>
    <property type="match status" value="1"/>
</dbReference>
<evidence type="ECO:0000313" key="2">
    <source>
        <dbReference type="EMBL" id="CAF3383472.1"/>
    </source>
</evidence>
<evidence type="ECO:0000313" key="5">
    <source>
        <dbReference type="EMBL" id="CAF3456096.1"/>
    </source>
</evidence>
<dbReference type="EMBL" id="CAJNXB010001894">
    <property type="protein sequence ID" value="CAF3199735.1"/>
    <property type="molecule type" value="Genomic_DNA"/>
</dbReference>
<accession>A0A817YQX7</accession>
<protein>
    <recommendedName>
        <fullName evidence="13">Sulfotransferase</fullName>
    </recommendedName>
</protein>
<keyword evidence="12" id="KW-1185">Reference proteome</keyword>
<dbReference type="Proteomes" id="UP000663851">
    <property type="component" value="Unassembled WGS sequence"/>
</dbReference>
<evidence type="ECO:0000313" key="1">
    <source>
        <dbReference type="EMBL" id="CAF3199735.1"/>
    </source>
</evidence>
<dbReference type="Proteomes" id="UP000663865">
    <property type="component" value="Unassembled WGS sequence"/>
</dbReference>
<dbReference type="EMBL" id="CAJOBR010000416">
    <property type="protein sequence ID" value="CAF4506736.1"/>
    <property type="molecule type" value="Genomic_DNA"/>
</dbReference>
<dbReference type="EMBL" id="CAJNYV010002120">
    <property type="protein sequence ID" value="CAF3456096.1"/>
    <property type="molecule type" value="Genomic_DNA"/>
</dbReference>
<sequence length="427" mass="49368">MSGITSDQVTNKHPSLVDDTIFHENDLDDEAKHQFSFHSEILKAFEINRRSLLGNDKMTPVGRHILFSMFNSMHTTCKRMLNYAAVNNQLLHFGLPEKGPLIICGLPRTGSTLLYNLLSCDPNCRAPLVTDMMGECIPPIPRSNVAEHQQRALTVQFLGKSRNQLVNRSNNMAAAHPSFPIEEDTLIFFQAGLSSSFMLTNSYDPCELNTWIYDETNKDYAYDYHKVYLHLLNAVDMPHSHWLLKWSRHLLYLDTVFEHYPNAAIILTHRNLVETIPSWCQFMWTLVSAFYEETDLTSKIRATTQAIRYIDKLIECLMILRTKPAYIERQSKKAILDVLYDDIMEQPIAAVRHIYDYFGFSWSPEFEAAMQSWLRENPQGKQGRHTYSLAEFGLTQDEIETRYADYIKTFLRSPSRTDLSLDALDTQ</sequence>
<dbReference type="InterPro" id="IPR027417">
    <property type="entry name" value="P-loop_NTPase"/>
</dbReference>
<evidence type="ECO:0000313" key="12">
    <source>
        <dbReference type="Proteomes" id="UP000663873"/>
    </source>
</evidence>
<evidence type="ECO:0000313" key="10">
    <source>
        <dbReference type="EMBL" id="CAF4606795.1"/>
    </source>
</evidence>
<dbReference type="EMBL" id="CAJOBO010000246">
    <property type="protein sequence ID" value="CAF4173367.1"/>
    <property type="molecule type" value="Genomic_DNA"/>
</dbReference>
<dbReference type="Pfam" id="PF13469">
    <property type="entry name" value="Sulfotransfer_3"/>
    <property type="match status" value="1"/>
</dbReference>
<evidence type="ECO:0000313" key="7">
    <source>
        <dbReference type="EMBL" id="CAF4211862.1"/>
    </source>
</evidence>
<dbReference type="SUPFAM" id="SSF52540">
    <property type="entry name" value="P-loop containing nucleoside triphosphate hydrolases"/>
    <property type="match status" value="1"/>
</dbReference>
<dbReference type="AlphaFoldDB" id="A0A817YQX7"/>
<reference evidence="2" key="1">
    <citation type="submission" date="2021-02" db="EMBL/GenBank/DDBJ databases">
        <authorList>
            <person name="Nowell W R."/>
        </authorList>
    </citation>
    <scope>NUCLEOTIDE SEQUENCE</scope>
</reference>
<dbReference type="InterPro" id="IPR052736">
    <property type="entry name" value="Stf3_sulfotransferase"/>
</dbReference>
<evidence type="ECO:0000313" key="3">
    <source>
        <dbReference type="EMBL" id="CAF3449807.1"/>
    </source>
</evidence>